<dbReference type="InterPro" id="IPR018306">
    <property type="entry name" value="Phage_T5_Orf172_DNA-bd"/>
</dbReference>
<dbReference type="Pfam" id="PF10544">
    <property type="entry name" value="T5orf172"/>
    <property type="match status" value="1"/>
</dbReference>
<dbReference type="OrthoDB" id="2417614at2759"/>
<dbReference type="Proteomes" id="UP000738349">
    <property type="component" value="Unassembled WGS sequence"/>
</dbReference>
<accession>A0A9P9EZ66</accession>
<dbReference type="SMART" id="SM00974">
    <property type="entry name" value="T5orf172"/>
    <property type="match status" value="1"/>
</dbReference>
<dbReference type="PANTHER" id="PTHR28094">
    <property type="entry name" value="MEIOTICALLY UP-REGULATED GENE 113 PROTEIN"/>
    <property type="match status" value="1"/>
</dbReference>
<dbReference type="InterPro" id="IPR053006">
    <property type="entry name" value="Meiosis_regulatory"/>
</dbReference>
<evidence type="ECO:0000256" key="1">
    <source>
        <dbReference type="SAM" id="MobiDB-lite"/>
    </source>
</evidence>
<comment type="caution">
    <text evidence="3">The sequence shown here is derived from an EMBL/GenBank/DDBJ whole genome shotgun (WGS) entry which is preliminary data.</text>
</comment>
<feature type="compositionally biased region" description="Acidic residues" evidence="1">
    <location>
        <begin position="398"/>
        <end position="413"/>
    </location>
</feature>
<feature type="region of interest" description="Disordered" evidence="1">
    <location>
        <begin position="363"/>
        <end position="413"/>
    </location>
</feature>
<feature type="region of interest" description="Disordered" evidence="1">
    <location>
        <begin position="126"/>
        <end position="199"/>
    </location>
</feature>
<evidence type="ECO:0000313" key="4">
    <source>
        <dbReference type="Proteomes" id="UP000738349"/>
    </source>
</evidence>
<name>A0A9P9EZ66_9HYPO</name>
<evidence type="ECO:0000313" key="3">
    <source>
        <dbReference type="EMBL" id="KAH7148916.1"/>
    </source>
</evidence>
<feature type="domain" description="Bacteriophage T5 Orf172 DNA-binding" evidence="2">
    <location>
        <begin position="237"/>
        <end position="324"/>
    </location>
</feature>
<feature type="compositionally biased region" description="Low complexity" evidence="1">
    <location>
        <begin position="160"/>
        <end position="172"/>
    </location>
</feature>
<evidence type="ECO:0000259" key="2">
    <source>
        <dbReference type="SMART" id="SM00974"/>
    </source>
</evidence>
<dbReference type="AlphaFoldDB" id="A0A9P9EZ66"/>
<gene>
    <name evidence="3" type="ORF">EDB81DRAFT_480662</name>
</gene>
<reference evidence="3" key="1">
    <citation type="journal article" date="2021" name="Nat. Commun.">
        <title>Genetic determinants of endophytism in the Arabidopsis root mycobiome.</title>
        <authorList>
            <person name="Mesny F."/>
            <person name="Miyauchi S."/>
            <person name="Thiergart T."/>
            <person name="Pickel B."/>
            <person name="Atanasova L."/>
            <person name="Karlsson M."/>
            <person name="Huettel B."/>
            <person name="Barry K.W."/>
            <person name="Haridas S."/>
            <person name="Chen C."/>
            <person name="Bauer D."/>
            <person name="Andreopoulos W."/>
            <person name="Pangilinan J."/>
            <person name="LaButti K."/>
            <person name="Riley R."/>
            <person name="Lipzen A."/>
            <person name="Clum A."/>
            <person name="Drula E."/>
            <person name="Henrissat B."/>
            <person name="Kohler A."/>
            <person name="Grigoriev I.V."/>
            <person name="Martin F.M."/>
            <person name="Hacquard S."/>
        </authorList>
    </citation>
    <scope>NUCLEOTIDE SEQUENCE</scope>
    <source>
        <strain evidence="3">MPI-CAGE-AT-0147</strain>
    </source>
</reference>
<feature type="compositionally biased region" description="Acidic residues" evidence="1">
    <location>
        <begin position="368"/>
        <end position="385"/>
    </location>
</feature>
<dbReference type="PANTHER" id="PTHR28094:SF1">
    <property type="entry name" value="MEIOTICALLY UP-REGULATED GENE 113 PROTEIN"/>
    <property type="match status" value="1"/>
</dbReference>
<keyword evidence="4" id="KW-1185">Reference proteome</keyword>
<protein>
    <submittedName>
        <fullName evidence="3">Meiotically up-regulated gene 113-domain-containing protein</fullName>
    </submittedName>
</protein>
<proteinExistence type="predicted"/>
<sequence length="413" mass="46115">MSFPTALPAALPAWPSTSSTLGELLGLDPGKYFCLGQTKQKKRCKNHASKSNSALVSGLLDQIVKSGSLSAAKSLLSQVLGVVLCRYHKGASPGCLDSWEKQLKSLKAPGIKIKVEDKEDESILGLQFQSPDSPRAPKVLSTQPVKIEKDASKQPALQDSKPPTSFSSPTKSPRSKTSKPILEKPVTQTHRFEPFSKPRSTITRNQAIKKLVLRQLLPRERSSKGCIYIYTFPENYHDVAPYLKIGNTRALDSRIAAWKSQCGYKPEVLGSFTSELYVKVERLVHADLHNERMREAGGCPRCGVEHCEWFDVRSSKACRIIGLWTSWARQEPYDEFGLLKKQWRARVERVDLSDSNCWEDFVNGKHDDEDETSDEDESDCDEDIESQLSGNDTSDSSSEYEYDSSSSEDDGNK</sequence>
<organism evidence="3 4">
    <name type="scientific">Dactylonectria macrodidyma</name>
    <dbReference type="NCBI Taxonomy" id="307937"/>
    <lineage>
        <taxon>Eukaryota</taxon>
        <taxon>Fungi</taxon>
        <taxon>Dikarya</taxon>
        <taxon>Ascomycota</taxon>
        <taxon>Pezizomycotina</taxon>
        <taxon>Sordariomycetes</taxon>
        <taxon>Hypocreomycetidae</taxon>
        <taxon>Hypocreales</taxon>
        <taxon>Nectriaceae</taxon>
        <taxon>Dactylonectria</taxon>
    </lineage>
</organism>
<dbReference type="EMBL" id="JAGMUV010000007">
    <property type="protein sequence ID" value="KAH7148916.1"/>
    <property type="molecule type" value="Genomic_DNA"/>
</dbReference>